<dbReference type="InterPro" id="IPR023346">
    <property type="entry name" value="Lysozyme-like_dom_sf"/>
</dbReference>
<dbReference type="SUPFAM" id="SSF53955">
    <property type="entry name" value="Lysozyme-like"/>
    <property type="match status" value="1"/>
</dbReference>
<organism evidence="2 3">
    <name type="scientific">Lutispora saccharofermentans</name>
    <dbReference type="NCBI Taxonomy" id="3024236"/>
    <lineage>
        <taxon>Bacteria</taxon>
        <taxon>Bacillati</taxon>
        <taxon>Bacillota</taxon>
        <taxon>Clostridia</taxon>
        <taxon>Lutisporales</taxon>
        <taxon>Lutisporaceae</taxon>
        <taxon>Lutispora</taxon>
    </lineage>
</organism>
<dbReference type="PANTHER" id="PTHR37423">
    <property type="entry name" value="SOLUBLE LYTIC MUREIN TRANSGLYCOSYLASE-RELATED"/>
    <property type="match status" value="1"/>
</dbReference>
<dbReference type="CDD" id="cd16896">
    <property type="entry name" value="LT_Slt70-like"/>
    <property type="match status" value="1"/>
</dbReference>
<dbReference type="Proteomes" id="UP001651880">
    <property type="component" value="Unassembled WGS sequence"/>
</dbReference>
<protein>
    <submittedName>
        <fullName evidence="2">Lytic transglycosylase domain-containing protein</fullName>
    </submittedName>
</protein>
<evidence type="ECO:0000259" key="1">
    <source>
        <dbReference type="Pfam" id="PF01464"/>
    </source>
</evidence>
<dbReference type="Gene3D" id="1.10.530.10">
    <property type="match status" value="1"/>
</dbReference>
<proteinExistence type="predicted"/>
<evidence type="ECO:0000313" key="2">
    <source>
        <dbReference type="EMBL" id="MCQ1528497.1"/>
    </source>
</evidence>
<dbReference type="Pfam" id="PF01464">
    <property type="entry name" value="SLT"/>
    <property type="match status" value="1"/>
</dbReference>
<gene>
    <name evidence="2" type="ORF">LJD61_02895</name>
</gene>
<feature type="domain" description="Transglycosylase SLT" evidence="1">
    <location>
        <begin position="43"/>
        <end position="152"/>
    </location>
</feature>
<reference evidence="2 3" key="1">
    <citation type="submission" date="2021-10" db="EMBL/GenBank/DDBJ databases">
        <title>Lutispora strain m25 sp. nov., a thermophilic, non-spore-forming bacterium isolated from a lab-scale methanogenic bioreactor digesting anaerobic sludge.</title>
        <authorList>
            <person name="El Houari A."/>
            <person name="Mcdonald J."/>
        </authorList>
    </citation>
    <scope>NUCLEOTIDE SEQUENCE [LARGE SCALE GENOMIC DNA]</scope>
    <source>
        <strain evidence="3">m25</strain>
    </source>
</reference>
<keyword evidence="3" id="KW-1185">Reference proteome</keyword>
<dbReference type="InterPro" id="IPR008258">
    <property type="entry name" value="Transglycosylase_SLT_dom_1"/>
</dbReference>
<accession>A0ABT1NB70</accession>
<evidence type="ECO:0000313" key="3">
    <source>
        <dbReference type="Proteomes" id="UP001651880"/>
    </source>
</evidence>
<dbReference type="RefSeq" id="WP_255225980.1">
    <property type="nucleotide sequence ID" value="NZ_JAJEKE010000001.1"/>
</dbReference>
<sequence length="195" mass="22410">MINSRKARRLFVIIFAVIVLYILGLNIPKLLNAIYPIEYRDIIVKYADSYGLDPYLVAAIIKVESGYDSYARSSKGALGLMQIKPSTGEWIGEKLKVTNFSEEMLYDPEINIKMGCWYLDYLFKYYNGDIKLVLAAYNGGQGNVSKWLKDADYSDDGVTLKNIPFAETKLYVEKINRAYKMYSKIYRDLINKGKE</sequence>
<comment type="caution">
    <text evidence="2">The sequence shown here is derived from an EMBL/GenBank/DDBJ whole genome shotgun (WGS) entry which is preliminary data.</text>
</comment>
<name>A0ABT1NB70_9FIRM</name>
<dbReference type="PANTHER" id="PTHR37423:SF2">
    <property type="entry name" value="MEMBRANE-BOUND LYTIC MUREIN TRANSGLYCOSYLASE C"/>
    <property type="match status" value="1"/>
</dbReference>
<dbReference type="EMBL" id="JAJEKE010000001">
    <property type="protein sequence ID" value="MCQ1528497.1"/>
    <property type="molecule type" value="Genomic_DNA"/>
</dbReference>